<dbReference type="GO" id="GO:0005886">
    <property type="term" value="C:plasma membrane"/>
    <property type="evidence" value="ECO:0007669"/>
    <property type="project" value="TreeGrafter"/>
</dbReference>
<dbReference type="PROSITE" id="PS50109">
    <property type="entry name" value="HIS_KIN"/>
    <property type="match status" value="1"/>
</dbReference>
<dbReference type="CDD" id="cd00082">
    <property type="entry name" value="HisKA"/>
    <property type="match status" value="1"/>
</dbReference>
<reference evidence="9" key="2">
    <citation type="journal article" date="2021" name="PeerJ">
        <title>Extensive microbial diversity within the chicken gut microbiome revealed by metagenomics and culture.</title>
        <authorList>
            <person name="Gilroy R."/>
            <person name="Ravi A."/>
            <person name="Getino M."/>
            <person name="Pursley I."/>
            <person name="Horton D.L."/>
            <person name="Alikhan N.F."/>
            <person name="Baker D."/>
            <person name="Gharbi K."/>
            <person name="Hall N."/>
            <person name="Watson M."/>
            <person name="Adriaenssens E.M."/>
            <person name="Foster-Nyarko E."/>
            <person name="Jarju S."/>
            <person name="Secka A."/>
            <person name="Antonio M."/>
            <person name="Oren A."/>
            <person name="Chaudhuri R.R."/>
            <person name="La Ragione R."/>
            <person name="Hildebrand F."/>
            <person name="Pallen M.J."/>
        </authorList>
    </citation>
    <scope>NUCLEOTIDE SEQUENCE</scope>
    <source>
        <strain evidence="9">ChiW13-3771</strain>
    </source>
</reference>
<keyword evidence="4" id="KW-0597">Phosphoprotein</keyword>
<evidence type="ECO:0000256" key="1">
    <source>
        <dbReference type="ARBA" id="ARBA00000085"/>
    </source>
</evidence>
<sequence length="263" mass="30019">MGKIPEQSTDEDTLTSKIQTKLDKLSDITYSNLSQQAQQKQEIQQIVSDISHQLKTPIANITLYSSMLEEEELSKEQTTQFLGIIHGQVKKLEFLIDSLMKMSRLENHFISLVIQPCRIFDTIVQAVSQVSTSAQKKKIQLEIQCDETILLPHDPKWTTEALFNIIDNAVKYTNPGGHIWIRVEPWEIFTRIEIQDTGIGIKGEHFNDIFQRFYREGKVHNIEGAGIGLYLSRQIISQQGGYIKVKSQENVGSIFSVFLPNEP</sequence>
<dbReference type="InterPro" id="IPR036097">
    <property type="entry name" value="HisK_dim/P_sf"/>
</dbReference>
<evidence type="ECO:0000256" key="3">
    <source>
        <dbReference type="ARBA" id="ARBA00012438"/>
    </source>
</evidence>
<dbReference type="PANTHER" id="PTHR45453:SF1">
    <property type="entry name" value="PHOSPHATE REGULON SENSOR PROTEIN PHOR"/>
    <property type="match status" value="1"/>
</dbReference>
<dbReference type="InterPro" id="IPR003594">
    <property type="entry name" value="HATPase_dom"/>
</dbReference>
<dbReference type="SMART" id="SM00387">
    <property type="entry name" value="HATPase_c"/>
    <property type="match status" value="1"/>
</dbReference>
<organism evidence="9 10">
    <name type="scientific">Candidatus Fimimorpha faecalis</name>
    <dbReference type="NCBI Taxonomy" id="2840824"/>
    <lineage>
        <taxon>Bacteria</taxon>
        <taxon>Bacillati</taxon>
        <taxon>Bacillota</taxon>
        <taxon>Clostridia</taxon>
        <taxon>Eubacteriales</taxon>
        <taxon>Candidatus Fimimorpha</taxon>
    </lineage>
</organism>
<dbReference type="FunFam" id="3.30.565.10:FF:000006">
    <property type="entry name" value="Sensor histidine kinase WalK"/>
    <property type="match status" value="1"/>
</dbReference>
<evidence type="ECO:0000313" key="10">
    <source>
        <dbReference type="Proteomes" id="UP000824201"/>
    </source>
</evidence>
<feature type="domain" description="Histidine kinase" evidence="8">
    <location>
        <begin position="49"/>
        <end position="263"/>
    </location>
</feature>
<dbReference type="AlphaFoldDB" id="A0A9D1EF60"/>
<evidence type="ECO:0000313" key="9">
    <source>
        <dbReference type="EMBL" id="HIR88773.1"/>
    </source>
</evidence>
<dbReference type="PRINTS" id="PR00344">
    <property type="entry name" value="BCTRLSENSOR"/>
</dbReference>
<evidence type="ECO:0000256" key="4">
    <source>
        <dbReference type="ARBA" id="ARBA00022553"/>
    </source>
</evidence>
<comment type="caution">
    <text evidence="9">The sequence shown here is derived from an EMBL/GenBank/DDBJ whole genome shotgun (WGS) entry which is preliminary data.</text>
</comment>
<dbReference type="InterPro" id="IPR003661">
    <property type="entry name" value="HisK_dim/P_dom"/>
</dbReference>
<proteinExistence type="predicted"/>
<dbReference type="Pfam" id="PF02518">
    <property type="entry name" value="HATPase_c"/>
    <property type="match status" value="1"/>
</dbReference>
<accession>A0A9D1EF60</accession>
<keyword evidence="6 9" id="KW-0418">Kinase</keyword>
<dbReference type="SMART" id="SM00388">
    <property type="entry name" value="HisKA"/>
    <property type="match status" value="1"/>
</dbReference>
<evidence type="ECO:0000256" key="6">
    <source>
        <dbReference type="ARBA" id="ARBA00022777"/>
    </source>
</evidence>
<dbReference type="InterPro" id="IPR050351">
    <property type="entry name" value="BphY/WalK/GraS-like"/>
</dbReference>
<dbReference type="EC" id="2.7.13.3" evidence="3"/>
<dbReference type="GO" id="GO:0004721">
    <property type="term" value="F:phosphoprotein phosphatase activity"/>
    <property type="evidence" value="ECO:0007669"/>
    <property type="project" value="TreeGrafter"/>
</dbReference>
<comment type="catalytic activity">
    <reaction evidence="1">
        <text>ATP + protein L-histidine = ADP + protein N-phospho-L-histidine.</text>
        <dbReference type="EC" id="2.7.13.3"/>
    </reaction>
</comment>
<dbReference type="InterPro" id="IPR036890">
    <property type="entry name" value="HATPase_C_sf"/>
</dbReference>
<dbReference type="GO" id="GO:0000155">
    <property type="term" value="F:phosphorelay sensor kinase activity"/>
    <property type="evidence" value="ECO:0007669"/>
    <property type="project" value="InterPro"/>
</dbReference>
<dbReference type="Pfam" id="PF00512">
    <property type="entry name" value="HisKA"/>
    <property type="match status" value="1"/>
</dbReference>
<evidence type="ECO:0000256" key="5">
    <source>
        <dbReference type="ARBA" id="ARBA00022679"/>
    </source>
</evidence>
<dbReference type="InterPro" id="IPR005467">
    <property type="entry name" value="His_kinase_dom"/>
</dbReference>
<protein>
    <recommendedName>
        <fullName evidence="3">histidine kinase</fullName>
        <ecNumber evidence="3">2.7.13.3</ecNumber>
    </recommendedName>
</protein>
<keyword evidence="7" id="KW-0902">Two-component regulatory system</keyword>
<name>A0A9D1EF60_9FIRM</name>
<dbReference type="PANTHER" id="PTHR45453">
    <property type="entry name" value="PHOSPHATE REGULON SENSOR PROTEIN PHOR"/>
    <property type="match status" value="1"/>
</dbReference>
<evidence type="ECO:0000256" key="2">
    <source>
        <dbReference type="ARBA" id="ARBA00004370"/>
    </source>
</evidence>
<evidence type="ECO:0000259" key="8">
    <source>
        <dbReference type="PROSITE" id="PS50109"/>
    </source>
</evidence>
<dbReference type="Gene3D" id="3.30.565.10">
    <property type="entry name" value="Histidine kinase-like ATPase, C-terminal domain"/>
    <property type="match status" value="1"/>
</dbReference>
<evidence type="ECO:0000256" key="7">
    <source>
        <dbReference type="ARBA" id="ARBA00023012"/>
    </source>
</evidence>
<dbReference type="Gene3D" id="1.10.287.130">
    <property type="match status" value="1"/>
</dbReference>
<reference evidence="9" key="1">
    <citation type="submission" date="2020-10" db="EMBL/GenBank/DDBJ databases">
        <authorList>
            <person name="Gilroy R."/>
        </authorList>
    </citation>
    <scope>NUCLEOTIDE SEQUENCE</scope>
    <source>
        <strain evidence="9">ChiW13-3771</strain>
    </source>
</reference>
<comment type="subcellular location">
    <subcellularLocation>
        <location evidence="2">Membrane</location>
    </subcellularLocation>
</comment>
<dbReference type="GO" id="GO:0016036">
    <property type="term" value="P:cellular response to phosphate starvation"/>
    <property type="evidence" value="ECO:0007669"/>
    <property type="project" value="TreeGrafter"/>
</dbReference>
<dbReference type="SUPFAM" id="SSF47384">
    <property type="entry name" value="Homodimeric domain of signal transducing histidine kinase"/>
    <property type="match status" value="1"/>
</dbReference>
<gene>
    <name evidence="9" type="ORF">IAC96_07475</name>
</gene>
<dbReference type="EMBL" id="DVHN01000091">
    <property type="protein sequence ID" value="HIR88773.1"/>
    <property type="molecule type" value="Genomic_DNA"/>
</dbReference>
<keyword evidence="5" id="KW-0808">Transferase</keyword>
<dbReference type="InterPro" id="IPR004358">
    <property type="entry name" value="Sig_transdc_His_kin-like_C"/>
</dbReference>
<dbReference type="Proteomes" id="UP000824201">
    <property type="component" value="Unassembled WGS sequence"/>
</dbReference>
<dbReference type="SUPFAM" id="SSF55874">
    <property type="entry name" value="ATPase domain of HSP90 chaperone/DNA topoisomerase II/histidine kinase"/>
    <property type="match status" value="1"/>
</dbReference>